<dbReference type="AlphaFoldDB" id="A0A4Q9KBY3"/>
<protein>
    <submittedName>
        <fullName evidence="2">Uncharacterized protein</fullName>
    </submittedName>
</protein>
<feature type="compositionally biased region" description="Low complexity" evidence="1">
    <location>
        <begin position="96"/>
        <end position="108"/>
    </location>
</feature>
<feature type="region of interest" description="Disordered" evidence="1">
    <location>
        <begin position="126"/>
        <end position="145"/>
    </location>
</feature>
<feature type="region of interest" description="Disordered" evidence="1">
    <location>
        <begin position="91"/>
        <end position="110"/>
    </location>
</feature>
<feature type="region of interest" description="Disordered" evidence="1">
    <location>
        <begin position="1"/>
        <end position="85"/>
    </location>
</feature>
<feature type="compositionally biased region" description="Basic and acidic residues" evidence="1">
    <location>
        <begin position="53"/>
        <end position="71"/>
    </location>
</feature>
<evidence type="ECO:0000313" key="3">
    <source>
        <dbReference type="Proteomes" id="UP000292373"/>
    </source>
</evidence>
<accession>A0A4Q9KBY3</accession>
<proteinExistence type="predicted"/>
<evidence type="ECO:0000256" key="1">
    <source>
        <dbReference type="SAM" id="MobiDB-lite"/>
    </source>
</evidence>
<sequence>MRNPRWLPAPRYPVAQHGTPSGVCATVRNDNSHQGVESRSSPGLGIHGGRQLPGEHRQPPGDPPGGRHHDAPLGWSPPGGWGHAGRRQRLIRRRSSSAASSWSPPSSSFGTPSCWAAICAVSRWTSRSSPPPAAGSSPPAPCSAWLAASGRAPQTLLESESAPPPAGANHVSRCIWLASATASSRIWSYWPFTTVTGQPSPTT</sequence>
<comment type="caution">
    <text evidence="2">The sequence shown here is derived from an EMBL/GenBank/DDBJ whole genome shotgun (WGS) entry which is preliminary data.</text>
</comment>
<name>A0A4Q9KBY3_9ACTN</name>
<evidence type="ECO:0000313" key="2">
    <source>
        <dbReference type="EMBL" id="TBT83524.1"/>
    </source>
</evidence>
<dbReference type="Proteomes" id="UP000292373">
    <property type="component" value="Unassembled WGS sequence"/>
</dbReference>
<dbReference type="EMBL" id="SDMQ01000011">
    <property type="protein sequence ID" value="TBT83524.1"/>
    <property type="molecule type" value="Genomic_DNA"/>
</dbReference>
<organism evidence="2 3">
    <name type="scientific">Propioniciclava sinopodophylli</name>
    <dbReference type="NCBI Taxonomy" id="1837344"/>
    <lineage>
        <taxon>Bacteria</taxon>
        <taxon>Bacillati</taxon>
        <taxon>Actinomycetota</taxon>
        <taxon>Actinomycetes</taxon>
        <taxon>Propionibacteriales</taxon>
        <taxon>Propionibacteriaceae</taxon>
        <taxon>Propioniciclava</taxon>
    </lineage>
</organism>
<keyword evidence="3" id="KW-1185">Reference proteome</keyword>
<gene>
    <name evidence="2" type="ORF">ET989_11220</name>
</gene>
<feature type="compositionally biased region" description="Pro residues" evidence="1">
    <location>
        <begin position="129"/>
        <end position="141"/>
    </location>
</feature>
<feature type="compositionally biased region" description="Polar residues" evidence="1">
    <location>
        <begin position="28"/>
        <end position="41"/>
    </location>
</feature>
<reference evidence="2 3" key="1">
    <citation type="submission" date="2019-01" db="EMBL/GenBank/DDBJ databases">
        <title>Lactibacter flavus gen. nov., sp. nov., a novel bacterium of the family Propionibacteriaceae isolated from raw milk and dairy products.</title>
        <authorList>
            <person name="Huptas C."/>
            <person name="Wenning M."/>
            <person name="Breitenwieser F."/>
            <person name="Doll E."/>
            <person name="Von Neubeck M."/>
            <person name="Busse H.-J."/>
            <person name="Scherer S."/>
        </authorList>
    </citation>
    <scope>NUCLEOTIDE SEQUENCE [LARGE SCALE GENOMIC DNA]</scope>
    <source>
        <strain evidence="2 3">KCTC 33808</strain>
    </source>
</reference>